<dbReference type="SUPFAM" id="SSF51419">
    <property type="entry name" value="PLP-binding barrel"/>
    <property type="match status" value="1"/>
</dbReference>
<dbReference type="GO" id="GO:0008721">
    <property type="term" value="F:D-serine ammonia-lyase activity"/>
    <property type="evidence" value="ECO:0007669"/>
    <property type="project" value="TreeGrafter"/>
</dbReference>
<dbReference type="PANTHER" id="PTHR28004">
    <property type="entry name" value="ZGC:162816-RELATED"/>
    <property type="match status" value="1"/>
</dbReference>
<sequence>MSAASTIGCRVEELITPAFLVDRAKVEVNCRNMLNTCKALGVSLRAQTKTHKTIEVAELQTGRTRRGLVTSTLDESEFYADHGFDDILYGFPLIPQHMERVAALTA</sequence>
<dbReference type="GO" id="GO:0036088">
    <property type="term" value="P:D-serine catabolic process"/>
    <property type="evidence" value="ECO:0007669"/>
    <property type="project" value="TreeGrafter"/>
</dbReference>
<dbReference type="PANTHER" id="PTHR28004:SF2">
    <property type="entry name" value="D-SERINE DEHYDRATASE"/>
    <property type="match status" value="1"/>
</dbReference>
<protein>
    <submittedName>
        <fullName evidence="1">Putative D-serine dehydratase-like</fullName>
    </submittedName>
</protein>
<dbReference type="Gene3D" id="3.20.20.10">
    <property type="entry name" value="Alanine racemase"/>
    <property type="match status" value="1"/>
</dbReference>
<evidence type="ECO:0000313" key="2">
    <source>
        <dbReference type="Proteomes" id="UP000283509"/>
    </source>
</evidence>
<dbReference type="AlphaFoldDB" id="A0A3R7QL97"/>
<dbReference type="InterPro" id="IPR029066">
    <property type="entry name" value="PLP-binding_barrel"/>
</dbReference>
<keyword evidence="2" id="KW-1185">Reference proteome</keyword>
<dbReference type="OrthoDB" id="20198at2759"/>
<proteinExistence type="predicted"/>
<dbReference type="InterPro" id="IPR051466">
    <property type="entry name" value="D-amino_acid_metab_enzyme"/>
</dbReference>
<evidence type="ECO:0000313" key="1">
    <source>
        <dbReference type="EMBL" id="ROT82416.1"/>
    </source>
</evidence>
<organism evidence="1 2">
    <name type="scientific">Penaeus vannamei</name>
    <name type="common">Whiteleg shrimp</name>
    <name type="synonym">Litopenaeus vannamei</name>
    <dbReference type="NCBI Taxonomy" id="6689"/>
    <lineage>
        <taxon>Eukaryota</taxon>
        <taxon>Metazoa</taxon>
        <taxon>Ecdysozoa</taxon>
        <taxon>Arthropoda</taxon>
        <taxon>Crustacea</taxon>
        <taxon>Multicrustacea</taxon>
        <taxon>Malacostraca</taxon>
        <taxon>Eumalacostraca</taxon>
        <taxon>Eucarida</taxon>
        <taxon>Decapoda</taxon>
        <taxon>Dendrobranchiata</taxon>
        <taxon>Penaeoidea</taxon>
        <taxon>Penaeidae</taxon>
        <taxon>Penaeus</taxon>
    </lineage>
</organism>
<accession>A0A3R7QL97</accession>
<reference evidence="1 2" key="2">
    <citation type="submission" date="2019-01" db="EMBL/GenBank/DDBJ databases">
        <title>The decoding of complex shrimp genome reveals the adaptation for benthos swimmer, frequently molting mechanism and breeding impact on genome.</title>
        <authorList>
            <person name="Sun Y."/>
            <person name="Gao Y."/>
            <person name="Yu Y."/>
        </authorList>
    </citation>
    <scope>NUCLEOTIDE SEQUENCE [LARGE SCALE GENOMIC DNA]</scope>
    <source>
        <tissue evidence="1">Muscle</tissue>
    </source>
</reference>
<comment type="caution">
    <text evidence="1">The sequence shown here is derived from an EMBL/GenBank/DDBJ whole genome shotgun (WGS) entry which is preliminary data.</text>
</comment>
<dbReference type="Proteomes" id="UP000283509">
    <property type="component" value="Unassembled WGS sequence"/>
</dbReference>
<name>A0A3R7QL97_PENVA</name>
<gene>
    <name evidence="1" type="ORF">C7M84_024419</name>
</gene>
<reference evidence="1 2" key="1">
    <citation type="submission" date="2018-04" db="EMBL/GenBank/DDBJ databases">
        <authorList>
            <person name="Zhang X."/>
            <person name="Yuan J."/>
            <person name="Li F."/>
            <person name="Xiang J."/>
        </authorList>
    </citation>
    <scope>NUCLEOTIDE SEQUENCE [LARGE SCALE GENOMIC DNA]</scope>
    <source>
        <tissue evidence="1">Muscle</tissue>
    </source>
</reference>
<dbReference type="EMBL" id="QCYY01000826">
    <property type="protein sequence ID" value="ROT82416.1"/>
    <property type="molecule type" value="Genomic_DNA"/>
</dbReference>